<organism evidence="3 4">
    <name type="scientific">Chitinophaga fulva</name>
    <dbReference type="NCBI Taxonomy" id="2728842"/>
    <lineage>
        <taxon>Bacteria</taxon>
        <taxon>Pseudomonadati</taxon>
        <taxon>Bacteroidota</taxon>
        <taxon>Chitinophagia</taxon>
        <taxon>Chitinophagales</taxon>
        <taxon>Chitinophagaceae</taxon>
        <taxon>Chitinophaga</taxon>
    </lineage>
</organism>
<dbReference type="SUPFAM" id="SSF54909">
    <property type="entry name" value="Dimeric alpha+beta barrel"/>
    <property type="match status" value="1"/>
</dbReference>
<reference evidence="3 4" key="1">
    <citation type="submission" date="2020-04" db="EMBL/GenBank/DDBJ databases">
        <title>Chitinophaga sp. G-6-1-13 sp. nov., isolated from soil.</title>
        <authorList>
            <person name="Dahal R.H."/>
            <person name="Chaudhary D.K."/>
        </authorList>
    </citation>
    <scope>NUCLEOTIDE SEQUENCE [LARGE SCALE GENOMIC DNA]</scope>
    <source>
        <strain evidence="3 4">G-6-1-13</strain>
    </source>
</reference>
<accession>A0A848GYF8</accession>
<dbReference type="EMBL" id="JABBGC010000004">
    <property type="protein sequence ID" value="NML41800.1"/>
    <property type="molecule type" value="Genomic_DNA"/>
</dbReference>
<dbReference type="Pfam" id="PF03795">
    <property type="entry name" value="YCII"/>
    <property type="match status" value="1"/>
</dbReference>
<feature type="domain" description="YCII-related" evidence="2">
    <location>
        <begin position="66"/>
        <end position="136"/>
    </location>
</feature>
<protein>
    <recommendedName>
        <fullName evidence="2">YCII-related domain-containing protein</fullName>
    </recommendedName>
</protein>
<keyword evidence="4" id="KW-1185">Reference proteome</keyword>
<dbReference type="RefSeq" id="WP_169228821.1">
    <property type="nucleotide sequence ID" value="NZ_JABBGC010000004.1"/>
</dbReference>
<evidence type="ECO:0000313" key="3">
    <source>
        <dbReference type="EMBL" id="NML41800.1"/>
    </source>
</evidence>
<comment type="similarity">
    <text evidence="1">Belongs to the YciI family.</text>
</comment>
<evidence type="ECO:0000259" key="2">
    <source>
        <dbReference type="Pfam" id="PF03795"/>
    </source>
</evidence>
<evidence type="ECO:0000256" key="1">
    <source>
        <dbReference type="ARBA" id="ARBA00007689"/>
    </source>
</evidence>
<dbReference type="InterPro" id="IPR011008">
    <property type="entry name" value="Dimeric_a/b-barrel"/>
</dbReference>
<evidence type="ECO:0000313" key="4">
    <source>
        <dbReference type="Proteomes" id="UP000583266"/>
    </source>
</evidence>
<gene>
    <name evidence="3" type="ORF">HHL17_31730</name>
</gene>
<dbReference type="Proteomes" id="UP000583266">
    <property type="component" value="Unassembled WGS sequence"/>
</dbReference>
<dbReference type="AlphaFoldDB" id="A0A848GYF8"/>
<proteinExistence type="inferred from homology"/>
<name>A0A848GYF8_9BACT</name>
<dbReference type="InterPro" id="IPR005545">
    <property type="entry name" value="YCII"/>
</dbReference>
<sequence length="145" mass="16165">MASKVIPAIFLLGFLVIVMVSFHPAALQSVSSSIHEAHQKTDADPNMKRYWMVFLKNGPHRDQPAVAAAGIQTAHMQHIQQLAQTGKLLVAGPFDNDGDMKGIFILDCRDSLEAVQLVKEDPAVRAGRLRFEVLPWWTEKNCVFK</sequence>
<dbReference type="Gene3D" id="3.30.70.1060">
    <property type="entry name" value="Dimeric alpha+beta barrel"/>
    <property type="match status" value="1"/>
</dbReference>
<comment type="caution">
    <text evidence="3">The sequence shown here is derived from an EMBL/GenBank/DDBJ whole genome shotgun (WGS) entry which is preliminary data.</text>
</comment>